<name>A0A836D7Q2_SHEEP</name>
<evidence type="ECO:0000256" key="1">
    <source>
        <dbReference type="SAM" id="MobiDB-lite"/>
    </source>
</evidence>
<evidence type="ECO:0000313" key="2">
    <source>
        <dbReference type="EMBL" id="KAG5215603.1"/>
    </source>
</evidence>
<accession>A0A836D7Q2</accession>
<protein>
    <submittedName>
        <fullName evidence="2">Uncharacterized protein</fullName>
    </submittedName>
</protein>
<gene>
    <name evidence="2" type="ORF">JEQ12_001179</name>
</gene>
<reference evidence="2 3" key="1">
    <citation type="submission" date="2020-12" db="EMBL/GenBank/DDBJ databases">
        <title>De novo assembly of Tibetan sheep genome.</title>
        <authorList>
            <person name="Li X."/>
        </authorList>
    </citation>
    <scope>NUCLEOTIDE SEQUENCE [LARGE SCALE GENOMIC DNA]</scope>
    <source>
        <tissue evidence="2">Heart</tissue>
    </source>
</reference>
<organism evidence="2 3">
    <name type="scientific">Ovis aries</name>
    <name type="common">Sheep</name>
    <dbReference type="NCBI Taxonomy" id="9940"/>
    <lineage>
        <taxon>Eukaryota</taxon>
        <taxon>Metazoa</taxon>
        <taxon>Chordata</taxon>
        <taxon>Craniata</taxon>
        <taxon>Vertebrata</taxon>
        <taxon>Euteleostomi</taxon>
        <taxon>Mammalia</taxon>
        <taxon>Eutheria</taxon>
        <taxon>Laurasiatheria</taxon>
        <taxon>Artiodactyla</taxon>
        <taxon>Ruminantia</taxon>
        <taxon>Pecora</taxon>
        <taxon>Bovidae</taxon>
        <taxon>Caprinae</taxon>
        <taxon>Ovis</taxon>
    </lineage>
</organism>
<comment type="caution">
    <text evidence="2">The sequence shown here is derived from an EMBL/GenBank/DDBJ whole genome shotgun (WGS) entry which is preliminary data.</text>
</comment>
<evidence type="ECO:0000313" key="3">
    <source>
        <dbReference type="Proteomes" id="UP000664991"/>
    </source>
</evidence>
<dbReference type="AlphaFoldDB" id="A0A836D7Q2"/>
<dbReference type="Proteomes" id="UP000664991">
    <property type="component" value="Unassembled WGS sequence"/>
</dbReference>
<dbReference type="EMBL" id="JAEMGP010000001">
    <property type="protein sequence ID" value="KAG5215603.1"/>
    <property type="molecule type" value="Genomic_DNA"/>
</dbReference>
<proteinExistence type="predicted"/>
<feature type="region of interest" description="Disordered" evidence="1">
    <location>
        <begin position="1"/>
        <end position="20"/>
    </location>
</feature>
<sequence>MGGDGGHPEAPSSHSSVPTGAPDLASLSAFRSFDFRERPRLLPVWNAEERGCDVSLKRDRRLLVLWSSGLRNLGTCPYFFVRVIRIPKSSVFDAADAGTTLPKVLSFTVQQNTKGSRGRRCLFPNRAAGPGSRLSWSLYSV</sequence>